<feature type="domain" description="Transposase IS110-like N-terminal" evidence="1">
    <location>
        <begin position="16"/>
        <end position="159"/>
    </location>
</feature>
<dbReference type="GO" id="GO:0006313">
    <property type="term" value="P:DNA transposition"/>
    <property type="evidence" value="ECO:0007669"/>
    <property type="project" value="InterPro"/>
</dbReference>
<dbReference type="Pfam" id="PF02371">
    <property type="entry name" value="Transposase_20"/>
    <property type="match status" value="1"/>
</dbReference>
<dbReference type="Proteomes" id="UP001238163">
    <property type="component" value="Unassembled WGS sequence"/>
</dbReference>
<dbReference type="EMBL" id="JAUSVL010000001">
    <property type="protein sequence ID" value="MDQ0291516.1"/>
    <property type="molecule type" value="Genomic_DNA"/>
</dbReference>
<keyword evidence="4" id="KW-1185">Reference proteome</keyword>
<dbReference type="Pfam" id="PF01548">
    <property type="entry name" value="DEDD_Tnp_IS110"/>
    <property type="match status" value="1"/>
</dbReference>
<gene>
    <name evidence="3" type="ORF">J3R75_003623</name>
</gene>
<dbReference type="PANTHER" id="PTHR33055:SF15">
    <property type="entry name" value="TRANSPOSASE-RELATED"/>
    <property type="match status" value="1"/>
</dbReference>
<sequence length="372" mass="42372">MVERTTLSFIGQEIYCGFDVHKNLWSVCVRHCGRELACYSMPANAREVGRKLRKDYPDASIHSVYEAGFSGFEAHRILVDEFGIHNIVVNPADVPTNGKERVHKSDRIDCRKLAKSLEAGLLEPIYVPSREHLLLRNLLRRETQTSGAIVRTINQLKSHWYFNGEPIPHRAGKTVLGSRREQARARGDYVAVNLIDQWHSLTESRQRIVKCEHETIAKLSLTKEIKHVASAPGIGMRSAIVLLSELWDMHRFPDKNHLASYVGLAPHLVGSGDKEETVSGGNRKQKQLHYILIQAAWRASRSDPQMISLFGRLRLRHLASQRIVCIIAKKILFIIRALLLEDRDYQAIFPNREITCKQTKATRNETPPENGR</sequence>
<dbReference type="RefSeq" id="WP_307264412.1">
    <property type="nucleotide sequence ID" value="NZ_JAUSVL010000001.1"/>
</dbReference>
<reference evidence="3" key="1">
    <citation type="submission" date="2023-07" db="EMBL/GenBank/DDBJ databases">
        <title>Genomic Encyclopedia of Type Strains, Phase IV (KMG-IV): sequencing the most valuable type-strain genomes for metagenomic binning, comparative biology and taxonomic classification.</title>
        <authorList>
            <person name="Goeker M."/>
        </authorList>
    </citation>
    <scope>NUCLEOTIDE SEQUENCE</scope>
    <source>
        <strain evidence="3">DSM 24202</strain>
    </source>
</reference>
<dbReference type="NCBIfam" id="NF033542">
    <property type="entry name" value="transpos_IS110"/>
    <property type="match status" value="1"/>
</dbReference>
<name>A0AAE3VJL6_9BACT</name>
<dbReference type="PANTHER" id="PTHR33055">
    <property type="entry name" value="TRANSPOSASE FOR INSERTION SEQUENCE ELEMENT IS1111A"/>
    <property type="match status" value="1"/>
</dbReference>
<feature type="domain" description="Transposase IS116/IS110/IS902 C-terminal" evidence="2">
    <location>
        <begin position="227"/>
        <end position="307"/>
    </location>
</feature>
<dbReference type="InterPro" id="IPR047650">
    <property type="entry name" value="Transpos_IS110"/>
</dbReference>
<dbReference type="GO" id="GO:0003677">
    <property type="term" value="F:DNA binding"/>
    <property type="evidence" value="ECO:0007669"/>
    <property type="project" value="InterPro"/>
</dbReference>
<protein>
    <submittedName>
        <fullName evidence="3">Transposase</fullName>
    </submittedName>
</protein>
<comment type="caution">
    <text evidence="3">The sequence shown here is derived from an EMBL/GenBank/DDBJ whole genome shotgun (WGS) entry which is preliminary data.</text>
</comment>
<organism evidence="3 4">
    <name type="scientific">Oligosphaera ethanolica</name>
    <dbReference type="NCBI Taxonomy" id="760260"/>
    <lineage>
        <taxon>Bacteria</taxon>
        <taxon>Pseudomonadati</taxon>
        <taxon>Lentisphaerota</taxon>
        <taxon>Oligosphaeria</taxon>
        <taxon>Oligosphaerales</taxon>
        <taxon>Oligosphaeraceae</taxon>
        <taxon>Oligosphaera</taxon>
    </lineage>
</organism>
<dbReference type="InterPro" id="IPR002525">
    <property type="entry name" value="Transp_IS110-like_N"/>
</dbReference>
<proteinExistence type="predicted"/>
<dbReference type="AlphaFoldDB" id="A0AAE3VJL6"/>
<evidence type="ECO:0000313" key="4">
    <source>
        <dbReference type="Proteomes" id="UP001238163"/>
    </source>
</evidence>
<evidence type="ECO:0000259" key="1">
    <source>
        <dbReference type="Pfam" id="PF01548"/>
    </source>
</evidence>
<accession>A0AAE3VJL6</accession>
<dbReference type="GO" id="GO:0004803">
    <property type="term" value="F:transposase activity"/>
    <property type="evidence" value="ECO:0007669"/>
    <property type="project" value="InterPro"/>
</dbReference>
<evidence type="ECO:0000313" key="3">
    <source>
        <dbReference type="EMBL" id="MDQ0291516.1"/>
    </source>
</evidence>
<evidence type="ECO:0000259" key="2">
    <source>
        <dbReference type="Pfam" id="PF02371"/>
    </source>
</evidence>
<dbReference type="InterPro" id="IPR003346">
    <property type="entry name" value="Transposase_20"/>
</dbReference>